<name>A0ABU7MF75_9ACTN</name>
<dbReference type="SUPFAM" id="SSF109604">
    <property type="entry name" value="HD-domain/PDEase-like"/>
    <property type="match status" value="1"/>
</dbReference>
<dbReference type="InterPro" id="IPR009218">
    <property type="entry name" value="HD_phosphohydro"/>
</dbReference>
<dbReference type="Gene3D" id="1.10.3210.10">
    <property type="entry name" value="Hypothetical protein af1432"/>
    <property type="match status" value="1"/>
</dbReference>
<organism evidence="1 2">
    <name type="scientific">Gordonia sesuvii</name>
    <dbReference type="NCBI Taxonomy" id="3116777"/>
    <lineage>
        <taxon>Bacteria</taxon>
        <taxon>Bacillati</taxon>
        <taxon>Actinomycetota</taxon>
        <taxon>Actinomycetes</taxon>
        <taxon>Mycobacteriales</taxon>
        <taxon>Gordoniaceae</taxon>
        <taxon>Gordonia</taxon>
    </lineage>
</organism>
<dbReference type="RefSeq" id="WP_330433471.1">
    <property type="nucleotide sequence ID" value="NZ_JAZDUF010000004.1"/>
</dbReference>
<keyword evidence="2" id="KW-1185">Reference proteome</keyword>
<dbReference type="PANTHER" id="PTHR21174:SF0">
    <property type="entry name" value="HD PHOSPHOHYDROLASE FAMILY PROTEIN-RELATED"/>
    <property type="match status" value="1"/>
</dbReference>
<gene>
    <name evidence="1" type="ORF">VZC37_15560</name>
</gene>
<dbReference type="EMBL" id="JAZDUF010000004">
    <property type="protein sequence ID" value="MEE3851759.1"/>
    <property type="molecule type" value="Genomic_DNA"/>
</dbReference>
<evidence type="ECO:0000313" key="1">
    <source>
        <dbReference type="EMBL" id="MEE3851759.1"/>
    </source>
</evidence>
<comment type="caution">
    <text evidence="1">The sequence shown here is derived from an EMBL/GenBank/DDBJ whole genome shotgun (WGS) entry which is preliminary data.</text>
</comment>
<accession>A0ABU7MF75</accession>
<proteinExistence type="predicted"/>
<dbReference type="PANTHER" id="PTHR21174">
    <property type="match status" value="1"/>
</dbReference>
<sequence>MSDCALLEPALSPELREELLSRWSEPHRKYHTVEHLKYVLTSIDILRDAGLEFDVAAVRLAAWFHDAIYDIPGPDNERHSAALAAEKLIDPRVSDEVARLVEITARHLVADGDINAAVLCDADLSILGASAAEYDRYRRQVRDEYSTIPDAYFRPGRRDVLKGFLAQPSIFYTEIGVKRWEDRARSNIAREIALLE</sequence>
<dbReference type="PIRSF" id="PIRSF035170">
    <property type="entry name" value="HD_phosphohydro"/>
    <property type="match status" value="1"/>
</dbReference>
<reference evidence="1 2" key="1">
    <citation type="submission" date="2024-01" db="EMBL/GenBank/DDBJ databases">
        <title>Draft genome sequence of Gordonia sp. LSe1-13.</title>
        <authorList>
            <person name="Suphannarot A."/>
            <person name="Mingma R."/>
        </authorList>
    </citation>
    <scope>NUCLEOTIDE SEQUENCE [LARGE SCALE GENOMIC DNA]</scope>
    <source>
        <strain evidence="1 2">LSe1-13</strain>
    </source>
</reference>
<protein>
    <recommendedName>
        <fullName evidence="3">Metal-dependent phosphohydrolase</fullName>
    </recommendedName>
</protein>
<evidence type="ECO:0008006" key="3">
    <source>
        <dbReference type="Google" id="ProtNLM"/>
    </source>
</evidence>
<evidence type="ECO:0000313" key="2">
    <source>
        <dbReference type="Proteomes" id="UP001347146"/>
    </source>
</evidence>
<dbReference type="Proteomes" id="UP001347146">
    <property type="component" value="Unassembled WGS sequence"/>
</dbReference>